<dbReference type="InterPro" id="IPR013762">
    <property type="entry name" value="Integrase-like_cat_sf"/>
</dbReference>
<dbReference type="EMBL" id="CACVKT020002233">
    <property type="protein sequence ID" value="CAC5376952.1"/>
    <property type="molecule type" value="Genomic_DNA"/>
</dbReference>
<dbReference type="Proteomes" id="UP000507470">
    <property type="component" value="Unassembled WGS sequence"/>
</dbReference>
<dbReference type="InterPro" id="IPR011010">
    <property type="entry name" value="DNA_brk_join_enz"/>
</dbReference>
<dbReference type="OrthoDB" id="6144328at2759"/>
<dbReference type="GO" id="GO:0015074">
    <property type="term" value="P:DNA integration"/>
    <property type="evidence" value="ECO:0007669"/>
    <property type="project" value="InterPro"/>
</dbReference>
<evidence type="ECO:0008006" key="8">
    <source>
        <dbReference type="Google" id="ProtNLM"/>
    </source>
</evidence>
<dbReference type="InterPro" id="IPR000477">
    <property type="entry name" value="RT_dom"/>
</dbReference>
<dbReference type="InterPro" id="IPR010998">
    <property type="entry name" value="Integrase_recombinase_N"/>
</dbReference>
<evidence type="ECO:0000259" key="5">
    <source>
        <dbReference type="PROSITE" id="PS51900"/>
    </source>
</evidence>
<protein>
    <recommendedName>
        <fullName evidence="8">Reverse transcriptase domain-containing protein</fullName>
    </recommendedName>
</protein>
<dbReference type="SUPFAM" id="SSF56672">
    <property type="entry name" value="DNA/RNA polymerases"/>
    <property type="match status" value="1"/>
</dbReference>
<evidence type="ECO:0000256" key="2">
    <source>
        <dbReference type="ARBA" id="ARBA00023172"/>
    </source>
</evidence>
<proteinExistence type="predicted"/>
<dbReference type="PROSITE" id="PS51898">
    <property type="entry name" value="TYR_RECOMBINASE"/>
    <property type="match status" value="1"/>
</dbReference>
<dbReference type="Gene3D" id="1.10.443.10">
    <property type="entry name" value="Intergrase catalytic core"/>
    <property type="match status" value="1"/>
</dbReference>
<dbReference type="InterPro" id="IPR002104">
    <property type="entry name" value="Integrase_catalytic"/>
</dbReference>
<dbReference type="PANTHER" id="PTHR34605">
    <property type="entry name" value="PHAGE_INTEGRASE DOMAIN-CONTAINING PROTEIN"/>
    <property type="match status" value="1"/>
</dbReference>
<dbReference type="InterPro" id="IPR044068">
    <property type="entry name" value="CB"/>
</dbReference>
<dbReference type="Gene3D" id="3.30.70.270">
    <property type="match status" value="1"/>
</dbReference>
<feature type="domain" description="Tyr recombinase" evidence="4">
    <location>
        <begin position="393"/>
        <end position="577"/>
    </location>
</feature>
<keyword evidence="2" id="KW-0233">DNA recombination</keyword>
<accession>A0A6J8B4S7</accession>
<dbReference type="AlphaFoldDB" id="A0A6J8B4S7"/>
<dbReference type="InterPro" id="IPR043128">
    <property type="entry name" value="Rev_trsase/Diguanyl_cyclase"/>
</dbReference>
<dbReference type="SUPFAM" id="SSF56349">
    <property type="entry name" value="DNA breaking-rejoining enzymes"/>
    <property type="match status" value="1"/>
</dbReference>
<dbReference type="PROSITE" id="PS51900">
    <property type="entry name" value="CB"/>
    <property type="match status" value="1"/>
</dbReference>
<dbReference type="PANTHER" id="PTHR34605:SF5">
    <property type="entry name" value="INTEGRASE_RECOMBINASE XERD HOMOLOG"/>
    <property type="match status" value="1"/>
</dbReference>
<name>A0A6J8B4S7_MYTCO</name>
<dbReference type="InterPro" id="IPR052925">
    <property type="entry name" value="Phage_Integrase-like_Recomb"/>
</dbReference>
<sequence>MVKPTRALDLISWANELKHGFDIVTNVPLPENVRSKNHPYAKPSSPFYKQAHKQILTEIDNGNYIFVNSPPKIISPLGIIPKSDGGVRIIHDCSRPIGSAVNDFAGEFNKQKFQTVDDACKLVSKNVYMSKVDLKAAYRSVKISEQSREVTGLTWTFPDGHDYTFIDEKLPFGSKLAPGIFHRLSQAIRRMMSRRGFTIVAYLDDFFICKQTKKRCAQALAILIALLRKLGFCISWSKVTDPCQQIVFLGVEIDSTTLETRLPNAKLHDLKSELAEFLLRSLVSREVRSLDSIVANFRCHTYAESTKKTYLNYFKSYAEFCRRLNITLVPLSPINLARYVAHLSSRLQFNSITNYLSIVRLLHLESGVASPIDSFFMESVLKGAKRVLGAGIHRKLPITPKILNEIFTLLSVSSSKDLCFWAACLVAFFSFLRKSNLFAPSISAFDPMRHFTREDISFHPDGVCLKIRKTKTIQFSERILEIPLPRVKNSHLCPSKVLLLNFKQVPAVSAPSPVFLYLVQGKVTPLTYTAFVKMLKQNLSRLGYDSSNYSGHSFRRGGASFASECGVPADLIQSQGD</sequence>
<evidence type="ECO:0000313" key="7">
    <source>
        <dbReference type="Proteomes" id="UP000507470"/>
    </source>
</evidence>
<feature type="domain" description="Core-binding (CB)" evidence="5">
    <location>
        <begin position="288"/>
        <end position="367"/>
    </location>
</feature>
<dbReference type="Pfam" id="PF00078">
    <property type="entry name" value="RVT_1"/>
    <property type="match status" value="1"/>
</dbReference>
<dbReference type="Gene3D" id="1.10.150.130">
    <property type="match status" value="1"/>
</dbReference>
<keyword evidence="7" id="KW-1185">Reference proteome</keyword>
<dbReference type="InterPro" id="IPR043502">
    <property type="entry name" value="DNA/RNA_pol_sf"/>
</dbReference>
<evidence type="ECO:0000256" key="1">
    <source>
        <dbReference type="ARBA" id="ARBA00023125"/>
    </source>
</evidence>
<gene>
    <name evidence="6" type="ORF">MCOR_13418</name>
</gene>
<dbReference type="SUPFAM" id="SSF47823">
    <property type="entry name" value="lambda integrase-like, N-terminal domain"/>
    <property type="match status" value="1"/>
</dbReference>
<dbReference type="GO" id="GO:0003677">
    <property type="term" value="F:DNA binding"/>
    <property type="evidence" value="ECO:0007669"/>
    <property type="project" value="UniProtKB-KW"/>
</dbReference>
<feature type="domain" description="Reverse transcriptase" evidence="3">
    <location>
        <begin position="61"/>
        <end position="253"/>
    </location>
</feature>
<keyword evidence="1" id="KW-0238">DNA-binding</keyword>
<dbReference type="GO" id="GO:0006310">
    <property type="term" value="P:DNA recombination"/>
    <property type="evidence" value="ECO:0007669"/>
    <property type="project" value="UniProtKB-KW"/>
</dbReference>
<dbReference type="Gene3D" id="3.10.10.10">
    <property type="entry name" value="HIV Type 1 Reverse Transcriptase, subunit A, domain 1"/>
    <property type="match status" value="1"/>
</dbReference>
<dbReference type="PROSITE" id="PS50878">
    <property type="entry name" value="RT_POL"/>
    <property type="match status" value="1"/>
</dbReference>
<evidence type="ECO:0000259" key="4">
    <source>
        <dbReference type="PROSITE" id="PS51898"/>
    </source>
</evidence>
<evidence type="ECO:0000313" key="6">
    <source>
        <dbReference type="EMBL" id="CAC5376952.1"/>
    </source>
</evidence>
<evidence type="ECO:0000259" key="3">
    <source>
        <dbReference type="PROSITE" id="PS50878"/>
    </source>
</evidence>
<reference evidence="6 7" key="1">
    <citation type="submission" date="2020-06" db="EMBL/GenBank/DDBJ databases">
        <authorList>
            <person name="Li R."/>
            <person name="Bekaert M."/>
        </authorList>
    </citation>
    <scope>NUCLEOTIDE SEQUENCE [LARGE SCALE GENOMIC DNA]</scope>
    <source>
        <strain evidence="7">wild</strain>
    </source>
</reference>
<organism evidence="6 7">
    <name type="scientific">Mytilus coruscus</name>
    <name type="common">Sea mussel</name>
    <dbReference type="NCBI Taxonomy" id="42192"/>
    <lineage>
        <taxon>Eukaryota</taxon>
        <taxon>Metazoa</taxon>
        <taxon>Spiralia</taxon>
        <taxon>Lophotrochozoa</taxon>
        <taxon>Mollusca</taxon>
        <taxon>Bivalvia</taxon>
        <taxon>Autobranchia</taxon>
        <taxon>Pteriomorphia</taxon>
        <taxon>Mytilida</taxon>
        <taxon>Mytiloidea</taxon>
        <taxon>Mytilidae</taxon>
        <taxon>Mytilinae</taxon>
        <taxon>Mytilus</taxon>
    </lineage>
</organism>